<dbReference type="InterPro" id="IPR003607">
    <property type="entry name" value="HD/PDEase_dom"/>
</dbReference>
<dbReference type="PROSITE" id="PS51832">
    <property type="entry name" value="HD_GYP"/>
    <property type="match status" value="1"/>
</dbReference>
<dbReference type="Pfam" id="PF13487">
    <property type="entry name" value="HD_5"/>
    <property type="match status" value="1"/>
</dbReference>
<dbReference type="STRING" id="1830138.SAMN05443507_12220"/>
<dbReference type="EMBL" id="FRAF01000022">
    <property type="protein sequence ID" value="SHK77094.1"/>
    <property type="molecule type" value="Genomic_DNA"/>
</dbReference>
<feature type="domain" description="HD-GYP" evidence="1">
    <location>
        <begin position="113"/>
        <end position="309"/>
    </location>
</feature>
<dbReference type="OrthoDB" id="9759601at2"/>
<dbReference type="InterPro" id="IPR037522">
    <property type="entry name" value="HD_GYP_dom"/>
</dbReference>
<dbReference type="RefSeq" id="WP_072874826.1">
    <property type="nucleotide sequence ID" value="NZ_FRAF01000022.1"/>
</dbReference>
<reference evidence="3" key="1">
    <citation type="submission" date="2016-11" db="EMBL/GenBank/DDBJ databases">
        <authorList>
            <person name="Varghese N."/>
            <person name="Submissions S."/>
        </authorList>
    </citation>
    <scope>NUCLEOTIDE SEQUENCE [LARGE SCALE GENOMIC DNA]</scope>
    <source>
        <strain evidence="3">USBA-503</strain>
    </source>
</reference>
<dbReference type="AlphaFoldDB" id="A0A1M6V6R4"/>
<protein>
    <submittedName>
        <fullName evidence="2">HD-GYP domain, c-di-GMP phosphodiesterase class II (Or its inactivated variant)</fullName>
    </submittedName>
</protein>
<dbReference type="CDD" id="cd00077">
    <property type="entry name" value="HDc"/>
    <property type="match status" value="1"/>
</dbReference>
<evidence type="ECO:0000259" key="1">
    <source>
        <dbReference type="PROSITE" id="PS51832"/>
    </source>
</evidence>
<dbReference type="PANTHER" id="PTHR43155:SF2">
    <property type="entry name" value="CYCLIC DI-GMP PHOSPHODIESTERASE PA4108"/>
    <property type="match status" value="1"/>
</dbReference>
<dbReference type="SMART" id="SM00471">
    <property type="entry name" value="HDc"/>
    <property type="match status" value="1"/>
</dbReference>
<dbReference type="SUPFAM" id="SSF109604">
    <property type="entry name" value="HD-domain/PDEase-like"/>
    <property type="match status" value="1"/>
</dbReference>
<dbReference type="Proteomes" id="UP000184016">
    <property type="component" value="Unassembled WGS sequence"/>
</dbReference>
<evidence type="ECO:0000313" key="3">
    <source>
        <dbReference type="Proteomes" id="UP000184016"/>
    </source>
</evidence>
<organism evidence="2 3">
    <name type="scientific">Alicyclobacillus tolerans</name>
    <dbReference type="NCBI Taxonomy" id="90970"/>
    <lineage>
        <taxon>Bacteria</taxon>
        <taxon>Bacillati</taxon>
        <taxon>Bacillota</taxon>
        <taxon>Bacilli</taxon>
        <taxon>Bacillales</taxon>
        <taxon>Alicyclobacillaceae</taxon>
        <taxon>Alicyclobacillus</taxon>
    </lineage>
</organism>
<gene>
    <name evidence="2" type="ORF">SAMN05443507_12220</name>
</gene>
<dbReference type="Gene3D" id="1.10.3210.10">
    <property type="entry name" value="Hypothetical protein af1432"/>
    <property type="match status" value="1"/>
</dbReference>
<sequence>MRMKAVSSLVPGELLAQPVFGKSGQILLQKHVELTSSYIRKLENYGHTYVFIEDPRTEDIEVSDALSQELQAEVLIKIERTFKKIQKSFEDPTYTRDIRLGDTFQELFGLLFDHVLKNQVVLTHLTSLYTSDNFLYSHCMNVSLYAGAIAVGNGYSESRVKELGVGAMLHDIGKLAIDKSILDKPGRLTDEERTLVEQHCQIGYDLLIQQPSIHSLSAHCALQHHERMNGKGYPRRLKGMEIHEFGRIMAVADVYDALTSNRVYRKAFLPHEAVEMLYAGSGVDFDPEFIRLFVKHVNVYPPGVPVVLNGIFEGVVVRNNPQNLLRPVVRILRESGRDVEPYDIDLSVCLHMVISNVIQSTVS</sequence>
<evidence type="ECO:0000313" key="2">
    <source>
        <dbReference type="EMBL" id="SHK77094.1"/>
    </source>
</evidence>
<dbReference type="PANTHER" id="PTHR43155">
    <property type="entry name" value="CYCLIC DI-GMP PHOSPHODIESTERASE PA4108-RELATED"/>
    <property type="match status" value="1"/>
</dbReference>
<keyword evidence="3" id="KW-1185">Reference proteome</keyword>
<proteinExistence type="predicted"/>
<name>A0A1M6V6R4_9BACL</name>
<accession>A0A1M6V6R4</accession>